<keyword evidence="1" id="KW-0812">Transmembrane</keyword>
<feature type="transmembrane region" description="Helical" evidence="1">
    <location>
        <begin position="45"/>
        <end position="64"/>
    </location>
</feature>
<feature type="transmembrane region" description="Helical" evidence="1">
    <location>
        <begin position="101"/>
        <end position="121"/>
    </location>
</feature>
<comment type="caution">
    <text evidence="2">The sequence shown here is derived from an EMBL/GenBank/DDBJ whole genome shotgun (WGS) entry which is preliminary data.</text>
</comment>
<keyword evidence="1" id="KW-0472">Membrane</keyword>
<feature type="transmembrane region" description="Helical" evidence="1">
    <location>
        <begin position="70"/>
        <end position="89"/>
    </location>
</feature>
<evidence type="ECO:0000313" key="3">
    <source>
        <dbReference type="Proteomes" id="UP001430360"/>
    </source>
</evidence>
<dbReference type="RefSeq" id="WP_232135754.1">
    <property type="nucleotide sequence ID" value="NZ_CP089507.1"/>
</dbReference>
<sequence>MQGFTAYTTSSDAILSVACLLLGLALGHVVAFCQLKDRTDILHRRLLPASIAGMAAAATCVVLFDAFVIYAYWVYSAGLVLTVIIASAGSRGWGKSIAAGAATLLIMFALGFVAMLASFVAR</sequence>
<keyword evidence="1" id="KW-1133">Transmembrane helix</keyword>
<evidence type="ECO:0000313" key="2">
    <source>
        <dbReference type="EMBL" id="MCD9096840.1"/>
    </source>
</evidence>
<dbReference type="EMBL" id="JAJQKU010000002">
    <property type="protein sequence ID" value="MCD9096840.1"/>
    <property type="molecule type" value="Genomic_DNA"/>
</dbReference>
<evidence type="ECO:0000256" key="1">
    <source>
        <dbReference type="SAM" id="Phobius"/>
    </source>
</evidence>
<keyword evidence="3" id="KW-1185">Reference proteome</keyword>
<evidence type="ECO:0008006" key="4">
    <source>
        <dbReference type="Google" id="ProtNLM"/>
    </source>
</evidence>
<feature type="transmembrane region" description="Helical" evidence="1">
    <location>
        <begin position="13"/>
        <end position="33"/>
    </location>
</feature>
<proteinExistence type="predicted"/>
<reference evidence="2" key="1">
    <citation type="submission" date="2021-12" db="EMBL/GenBank/DDBJ databases">
        <authorList>
            <person name="Ulrich A."/>
        </authorList>
    </citation>
    <scope>NUCLEOTIDE SEQUENCE</scope>
    <source>
        <strain evidence="2">A1P009</strain>
    </source>
</reference>
<reference evidence="2" key="2">
    <citation type="journal article" date="2022" name="Syst. Appl. Microbiol.">
        <title>Physiological and genomic characterisation of Luteimonas fraxinea sp. nov., a bacterial species associated with trees tolerant to ash dieback.</title>
        <authorList>
            <person name="Ulrich K."/>
            <person name="Becker R."/>
            <person name="Behrendt U."/>
            <person name="Kube M."/>
            <person name="Schneck V."/>
            <person name="Ulrich A."/>
        </authorList>
    </citation>
    <scope>NUCLEOTIDE SEQUENCE</scope>
    <source>
        <strain evidence="2">A1P009</strain>
    </source>
</reference>
<dbReference type="Proteomes" id="UP001430360">
    <property type="component" value="Unassembled WGS sequence"/>
</dbReference>
<organism evidence="2 3">
    <name type="scientific">Luteimonas fraxinea</name>
    <dbReference type="NCBI Taxonomy" id="2901869"/>
    <lineage>
        <taxon>Bacteria</taxon>
        <taxon>Pseudomonadati</taxon>
        <taxon>Pseudomonadota</taxon>
        <taxon>Gammaproteobacteria</taxon>
        <taxon>Lysobacterales</taxon>
        <taxon>Lysobacteraceae</taxon>
        <taxon>Luteimonas</taxon>
    </lineage>
</organism>
<name>A0ABS8UBE9_9GAMM</name>
<gene>
    <name evidence="2" type="ORF">LTT95_07770</name>
</gene>
<accession>A0ABS8UBE9</accession>
<protein>
    <recommendedName>
        <fullName evidence="4">DUF3325 domain-containing protein</fullName>
    </recommendedName>
</protein>